<dbReference type="Proteomes" id="UP000198284">
    <property type="component" value="Unassembled WGS sequence"/>
</dbReference>
<reference evidence="2 3" key="1">
    <citation type="submission" date="2017-06" db="EMBL/GenBank/DDBJ databases">
        <authorList>
            <person name="Kim H.J."/>
            <person name="Triplett B.A."/>
        </authorList>
    </citation>
    <scope>NUCLEOTIDE SEQUENCE [LARGE SCALE GENOMIC DNA]</scope>
    <source>
        <strain evidence="2 3">U15</strain>
    </source>
</reference>
<keyword evidence="1" id="KW-0732">Signal</keyword>
<dbReference type="AlphaFoldDB" id="A0A239J5V4"/>
<feature type="chain" id="PRO_5013235298" description="DUF4864 domain-containing protein" evidence="1">
    <location>
        <begin position="23"/>
        <end position="146"/>
    </location>
</feature>
<protein>
    <recommendedName>
        <fullName evidence="4">DUF4864 domain-containing protein</fullName>
    </recommendedName>
</protein>
<proteinExistence type="predicted"/>
<keyword evidence="3" id="KW-1185">Reference proteome</keyword>
<dbReference type="Pfam" id="PF16156">
    <property type="entry name" value="DUF4864"/>
    <property type="match status" value="1"/>
</dbReference>
<evidence type="ECO:0000313" key="3">
    <source>
        <dbReference type="Proteomes" id="UP000198284"/>
    </source>
</evidence>
<evidence type="ECO:0008006" key="4">
    <source>
        <dbReference type="Google" id="ProtNLM"/>
    </source>
</evidence>
<sequence length="146" mass="16361">MKRLLALLALSVSCAMPWQASAAEPVESLTDEDQVAIQAVVQTQLDALADDDAAIAFEQTTDQSKLQIGSPDNFMRMIKEQYNPVYQHQLALFSDPRVVHGMVLQVVRLTSRDSHVWLALFRMERDEGQAWKIDGCQLLETTSLSI</sequence>
<name>A0A239J5V4_9BURK</name>
<dbReference type="EMBL" id="FZOT01000011">
    <property type="protein sequence ID" value="SNT01237.1"/>
    <property type="molecule type" value="Genomic_DNA"/>
</dbReference>
<evidence type="ECO:0000313" key="2">
    <source>
        <dbReference type="EMBL" id="SNT01237.1"/>
    </source>
</evidence>
<organism evidence="2 3">
    <name type="scientific">Noviherbaspirillum humi</name>
    <dbReference type="NCBI Taxonomy" id="1688639"/>
    <lineage>
        <taxon>Bacteria</taxon>
        <taxon>Pseudomonadati</taxon>
        <taxon>Pseudomonadota</taxon>
        <taxon>Betaproteobacteria</taxon>
        <taxon>Burkholderiales</taxon>
        <taxon>Oxalobacteraceae</taxon>
        <taxon>Noviherbaspirillum</taxon>
    </lineage>
</organism>
<dbReference type="OrthoDB" id="9130422at2"/>
<dbReference type="RefSeq" id="WP_089400334.1">
    <property type="nucleotide sequence ID" value="NZ_FZOT01000011.1"/>
</dbReference>
<dbReference type="InterPro" id="IPR032347">
    <property type="entry name" value="DUF4864"/>
</dbReference>
<accession>A0A239J5V4</accession>
<feature type="signal peptide" evidence="1">
    <location>
        <begin position="1"/>
        <end position="22"/>
    </location>
</feature>
<gene>
    <name evidence="2" type="ORF">SAMN06265795_111135</name>
</gene>
<evidence type="ECO:0000256" key="1">
    <source>
        <dbReference type="SAM" id="SignalP"/>
    </source>
</evidence>